<keyword evidence="1" id="KW-0812">Transmembrane</keyword>
<sequence length="138" mass="15445">MNTLERLATLNRIRKFTYLMDSAFRIPVIGFRFGLDPIVGLIPGAGDIVSTAFSAYLIYLAARFRLPPQIFRQMIFNVALEAVIGTVPLVGDIFDAFYKSNIRNLALLEKHLGIDDPETTEQINSVTNQLKEPALTTK</sequence>
<dbReference type="STRING" id="454136.NIES2119_14455"/>
<feature type="transmembrane region" description="Helical" evidence="1">
    <location>
        <begin position="41"/>
        <end position="62"/>
    </location>
</feature>
<evidence type="ECO:0000313" key="3">
    <source>
        <dbReference type="Proteomes" id="UP000185860"/>
    </source>
</evidence>
<keyword evidence="1" id="KW-1133">Transmembrane helix</keyword>
<dbReference type="Pfam" id="PF13430">
    <property type="entry name" value="DUF4112"/>
    <property type="match status" value="1"/>
</dbReference>
<feature type="transmembrane region" description="Helical" evidence="1">
    <location>
        <begin position="74"/>
        <end position="94"/>
    </location>
</feature>
<evidence type="ECO:0008006" key="4">
    <source>
        <dbReference type="Google" id="ProtNLM"/>
    </source>
</evidence>
<protein>
    <recommendedName>
        <fullName evidence="4">DUF4112 domain-containing protein</fullName>
    </recommendedName>
</protein>
<evidence type="ECO:0000256" key="1">
    <source>
        <dbReference type="SAM" id="Phobius"/>
    </source>
</evidence>
<evidence type="ECO:0000313" key="2">
    <source>
        <dbReference type="EMBL" id="OKH37175.1"/>
    </source>
</evidence>
<dbReference type="PANTHER" id="PTHR35519">
    <property type="entry name" value="MEMBRANE PROTEINS"/>
    <property type="match status" value="1"/>
</dbReference>
<accession>A0A1U7IJ23</accession>
<name>A0A1U7IJ23_9CYAN</name>
<keyword evidence="1" id="KW-0472">Membrane</keyword>
<reference evidence="2 3" key="1">
    <citation type="submission" date="2016-11" db="EMBL/GenBank/DDBJ databases">
        <title>Draft Genome Sequences of Nine Cyanobacterial Strains from Diverse Habitats.</title>
        <authorList>
            <person name="Zhu T."/>
            <person name="Hou S."/>
            <person name="Lu X."/>
            <person name="Hess W.R."/>
        </authorList>
    </citation>
    <scope>NUCLEOTIDE SEQUENCE [LARGE SCALE GENOMIC DNA]</scope>
    <source>
        <strain evidence="2 3">IAM M-71</strain>
    </source>
</reference>
<dbReference type="PANTHER" id="PTHR35519:SF2">
    <property type="entry name" value="PH DOMAIN PROTEIN"/>
    <property type="match status" value="1"/>
</dbReference>
<dbReference type="Proteomes" id="UP000185860">
    <property type="component" value="Unassembled WGS sequence"/>
</dbReference>
<dbReference type="OrthoDB" id="513552at2"/>
<proteinExistence type="predicted"/>
<gene>
    <name evidence="2" type="ORF">NIES2119_14455</name>
</gene>
<dbReference type="AlphaFoldDB" id="A0A1U7IJ23"/>
<dbReference type="InterPro" id="IPR025187">
    <property type="entry name" value="DUF4112"/>
</dbReference>
<organism evidence="2 3">
    <name type="scientific">[Phormidium ambiguum] IAM M-71</name>
    <dbReference type="NCBI Taxonomy" id="454136"/>
    <lineage>
        <taxon>Bacteria</taxon>
        <taxon>Bacillati</taxon>
        <taxon>Cyanobacteriota</taxon>
        <taxon>Cyanophyceae</taxon>
        <taxon>Oscillatoriophycideae</taxon>
        <taxon>Aerosakkonematales</taxon>
        <taxon>Aerosakkonemataceae</taxon>
        <taxon>Floridanema</taxon>
    </lineage>
</organism>
<dbReference type="EMBL" id="MRCE01000013">
    <property type="protein sequence ID" value="OKH37175.1"/>
    <property type="molecule type" value="Genomic_DNA"/>
</dbReference>
<comment type="caution">
    <text evidence="2">The sequence shown here is derived from an EMBL/GenBank/DDBJ whole genome shotgun (WGS) entry which is preliminary data.</text>
</comment>